<accession>A0A5N6E9T1</accession>
<evidence type="ECO:0000256" key="1">
    <source>
        <dbReference type="SAM" id="Phobius"/>
    </source>
</evidence>
<proteinExistence type="predicted"/>
<keyword evidence="3" id="KW-1185">Reference proteome</keyword>
<protein>
    <submittedName>
        <fullName evidence="2">Uncharacterized protein</fullName>
    </submittedName>
</protein>
<reference evidence="2 3" key="1">
    <citation type="submission" date="2019-04" db="EMBL/GenBank/DDBJ databases">
        <title>Fungal friends and foes A comparative genomics study of 23 Aspergillus species from section Flavi.</title>
        <authorList>
            <consortium name="DOE Joint Genome Institute"/>
            <person name="Kjaerbolling I."/>
            <person name="Vesth T.C."/>
            <person name="Frisvad J.C."/>
            <person name="Nybo J.L."/>
            <person name="Theobald S."/>
            <person name="Kildgaard S."/>
            <person name="Petersen T.I."/>
            <person name="Kuo A."/>
            <person name="Sato A."/>
            <person name="Lyhne E.K."/>
            <person name="Kogle M.E."/>
            <person name="Wiebenga A."/>
            <person name="Kun R.S."/>
            <person name="Lubbers R.J."/>
            <person name="Makela M.R."/>
            <person name="Barry K."/>
            <person name="Chovatia M."/>
            <person name="Clum A."/>
            <person name="Daum C."/>
            <person name="Haridas S."/>
            <person name="He G."/>
            <person name="LaButti K."/>
            <person name="Lipzen A."/>
            <person name="Mondo S."/>
            <person name="Pangilinan J."/>
            <person name="Riley R."/>
            <person name="Salamov A."/>
            <person name="Simmons B.A."/>
            <person name="Magnuson J.K."/>
            <person name="Henrissat B."/>
            <person name="Mortensen U.H."/>
            <person name="Larsen T.O."/>
            <person name="De vries R.P."/>
            <person name="Grigoriev I.V."/>
            <person name="Machida M."/>
            <person name="Baker S.E."/>
            <person name="Andersen M.R."/>
        </authorList>
    </citation>
    <scope>NUCLEOTIDE SEQUENCE [LARGE SCALE GENOMIC DNA]</scope>
    <source>
        <strain evidence="2 3">CBS 126849</strain>
    </source>
</reference>
<dbReference type="EMBL" id="ML733551">
    <property type="protein sequence ID" value="KAB8214158.1"/>
    <property type="molecule type" value="Genomic_DNA"/>
</dbReference>
<keyword evidence="1" id="KW-0812">Transmembrane</keyword>
<gene>
    <name evidence="2" type="ORF">BDV33DRAFT_183270</name>
</gene>
<feature type="transmembrane region" description="Helical" evidence="1">
    <location>
        <begin position="12"/>
        <end position="36"/>
    </location>
</feature>
<keyword evidence="1" id="KW-1133">Transmembrane helix</keyword>
<dbReference type="AlphaFoldDB" id="A0A5N6E9T1"/>
<sequence length="65" mass="7843">MCVRVCACYFANFLLFIWYFSFCFLVSDVLFCPYSFLLSPLLTSMNYPNFRVLYRGSRLCKWLRP</sequence>
<name>A0A5N6E9T1_9EURO</name>
<organism evidence="2 3">
    <name type="scientific">Aspergillus novoparasiticus</name>
    <dbReference type="NCBI Taxonomy" id="986946"/>
    <lineage>
        <taxon>Eukaryota</taxon>
        <taxon>Fungi</taxon>
        <taxon>Dikarya</taxon>
        <taxon>Ascomycota</taxon>
        <taxon>Pezizomycotina</taxon>
        <taxon>Eurotiomycetes</taxon>
        <taxon>Eurotiomycetidae</taxon>
        <taxon>Eurotiales</taxon>
        <taxon>Aspergillaceae</taxon>
        <taxon>Aspergillus</taxon>
        <taxon>Aspergillus subgen. Circumdati</taxon>
    </lineage>
</organism>
<dbReference type="Proteomes" id="UP000326799">
    <property type="component" value="Unassembled WGS sequence"/>
</dbReference>
<evidence type="ECO:0000313" key="2">
    <source>
        <dbReference type="EMBL" id="KAB8214158.1"/>
    </source>
</evidence>
<evidence type="ECO:0000313" key="3">
    <source>
        <dbReference type="Proteomes" id="UP000326799"/>
    </source>
</evidence>
<keyword evidence="1" id="KW-0472">Membrane</keyword>